<organism evidence="2 3">
    <name type="scientific">Cyclocybe aegerita</name>
    <name type="common">Black poplar mushroom</name>
    <name type="synonym">Agrocybe aegerita</name>
    <dbReference type="NCBI Taxonomy" id="1973307"/>
    <lineage>
        <taxon>Eukaryota</taxon>
        <taxon>Fungi</taxon>
        <taxon>Dikarya</taxon>
        <taxon>Basidiomycota</taxon>
        <taxon>Agaricomycotina</taxon>
        <taxon>Agaricomycetes</taxon>
        <taxon>Agaricomycetidae</taxon>
        <taxon>Agaricales</taxon>
        <taxon>Agaricineae</taxon>
        <taxon>Bolbitiaceae</taxon>
        <taxon>Cyclocybe</taxon>
    </lineage>
</organism>
<reference evidence="2 3" key="1">
    <citation type="submission" date="2020-01" db="EMBL/GenBank/DDBJ databases">
        <authorList>
            <person name="Gupta K D."/>
        </authorList>
    </citation>
    <scope>NUCLEOTIDE SEQUENCE [LARGE SCALE GENOMIC DNA]</scope>
</reference>
<feature type="region of interest" description="Disordered" evidence="1">
    <location>
        <begin position="239"/>
        <end position="260"/>
    </location>
</feature>
<accession>A0A8S0WCX3</accession>
<comment type="caution">
    <text evidence="2">The sequence shown here is derived from an EMBL/GenBank/DDBJ whole genome shotgun (WGS) entry which is preliminary data.</text>
</comment>
<protein>
    <submittedName>
        <fullName evidence="2">Uncharacterized protein</fullName>
    </submittedName>
</protein>
<dbReference type="EMBL" id="CACVBS010000024">
    <property type="protein sequence ID" value="CAA7259383.1"/>
    <property type="molecule type" value="Genomic_DNA"/>
</dbReference>
<sequence>MMYLVQPFRECGGREERKSFENLKLGFESYNSLLKRWGTTHPSTTSPSIASHVLNVPQLRLDAAEIDLLSNNPSIQTSLRLPPASESESASTPLTPVSGTVGESVFNFSFVVAYLYYPLATINTQGRSRRISLRKQAESTGKGANAAQRFGKIASSASAITGTKRRKAKKSPLEKRLAETGFYQHVFPDDLSQYKPGKTRKMARADSCLDPGASTGGHAFIPPPSQLSSRLAPRLLSPPRRVDADQASRRPSGSSRVATTRARTGYLPLLARPLHRARNQELKLIFPPPIWAQPQYQAWS</sequence>
<feature type="compositionally biased region" description="Polar residues" evidence="1">
    <location>
        <begin position="249"/>
        <end position="260"/>
    </location>
</feature>
<feature type="compositionally biased region" description="Low complexity" evidence="1">
    <location>
        <begin position="81"/>
        <end position="96"/>
    </location>
</feature>
<proteinExistence type="predicted"/>
<keyword evidence="3" id="KW-1185">Reference proteome</keyword>
<dbReference type="Proteomes" id="UP000467700">
    <property type="component" value="Unassembled WGS sequence"/>
</dbReference>
<feature type="region of interest" description="Disordered" evidence="1">
    <location>
        <begin position="77"/>
        <end position="96"/>
    </location>
</feature>
<name>A0A8S0WCX3_CYCAE</name>
<gene>
    <name evidence="2" type="ORF">AAE3_LOCUS1596</name>
</gene>
<evidence type="ECO:0000313" key="2">
    <source>
        <dbReference type="EMBL" id="CAA7259383.1"/>
    </source>
</evidence>
<evidence type="ECO:0000313" key="3">
    <source>
        <dbReference type="Proteomes" id="UP000467700"/>
    </source>
</evidence>
<dbReference type="AlphaFoldDB" id="A0A8S0WCX3"/>
<evidence type="ECO:0000256" key="1">
    <source>
        <dbReference type="SAM" id="MobiDB-lite"/>
    </source>
</evidence>
<feature type="region of interest" description="Disordered" evidence="1">
    <location>
        <begin position="127"/>
        <end position="148"/>
    </location>
</feature>